<comment type="caution">
    <text evidence="2">The sequence shown here is derived from an EMBL/GenBank/DDBJ whole genome shotgun (WGS) entry which is preliminary data.</text>
</comment>
<dbReference type="PANTHER" id="PTHR42943:SF2">
    <property type="entry name" value="GLUTATHIONE S-TRANSFERASE KAPPA 1"/>
    <property type="match status" value="1"/>
</dbReference>
<dbReference type="GO" id="GO:0016491">
    <property type="term" value="F:oxidoreductase activity"/>
    <property type="evidence" value="ECO:0007669"/>
    <property type="project" value="InterPro"/>
</dbReference>
<protein>
    <submittedName>
        <fullName evidence="2">DsbA family protein</fullName>
    </submittedName>
</protein>
<dbReference type="Gene3D" id="3.40.30.10">
    <property type="entry name" value="Glutaredoxin"/>
    <property type="match status" value="2"/>
</dbReference>
<feature type="domain" description="DSBA-like thioredoxin" evidence="1">
    <location>
        <begin position="238"/>
        <end position="429"/>
    </location>
</feature>
<sequence>MAPRPIPKIFAAVLTSRRLQKLRRNFKGLTRRLAGQRPQLLYFHQPDDPYSQLTAQMLPELQTRYDVELKVMLVNEPEDDAAPERLALQIYGRRDAAKIAPFHNLQFKDPGQQPSDASLKLARRSLAASSNLVKAAAEIGTAYWNDDTDQLDRTAMVSDDQTEHIFTEGTNLRAQLGHYLGATFFFEGEWYWGVDRLPYLEERLAEAGLLLSGCRQLCHFQTRPEFMATPSSRRRLTVEFYPSARSPYTAISMAETLDLPNHYPVDLKVRPVLPMVMRNLPVPPKKGFYILADTKREADRIGVPFGKIKDPVGTPVRRVYSLFAWAEAQGGKGGELLKAFTDLSWSEGVDAGSDSGMQKVCERAGLDWQAASEVVDNKDWEVWAEENRQQMMRSDLWGVPSYRLLDDSGRELFSCWGRDRIWLLTHEIQRALST</sequence>
<dbReference type="Proteomes" id="UP000785783">
    <property type="component" value="Unassembled WGS sequence"/>
</dbReference>
<organism evidence="2 3">
    <name type="scientific">PS1 clade bacterium</name>
    <dbReference type="NCBI Taxonomy" id="2175152"/>
    <lineage>
        <taxon>Bacteria</taxon>
        <taxon>Pseudomonadati</taxon>
        <taxon>Pseudomonadota</taxon>
        <taxon>Alphaproteobacteria</taxon>
        <taxon>PS1 clade</taxon>
    </lineage>
</organism>
<evidence type="ECO:0000313" key="3">
    <source>
        <dbReference type="Proteomes" id="UP000785783"/>
    </source>
</evidence>
<dbReference type="AlphaFoldDB" id="A0A937HCU5"/>
<proteinExistence type="predicted"/>
<name>A0A937HCU5_9PROT</name>
<dbReference type="PANTHER" id="PTHR42943">
    <property type="entry name" value="GLUTATHIONE S-TRANSFERASE KAPPA"/>
    <property type="match status" value="1"/>
</dbReference>
<accession>A0A937HCU5</accession>
<dbReference type="SUPFAM" id="SSF52833">
    <property type="entry name" value="Thioredoxin-like"/>
    <property type="match status" value="2"/>
</dbReference>
<dbReference type="EMBL" id="JADHOK010000013">
    <property type="protein sequence ID" value="MBL6761449.1"/>
    <property type="molecule type" value="Genomic_DNA"/>
</dbReference>
<dbReference type="Pfam" id="PF01323">
    <property type="entry name" value="DSBA"/>
    <property type="match status" value="1"/>
</dbReference>
<gene>
    <name evidence="2" type="ORF">ISQ19_02000</name>
</gene>
<evidence type="ECO:0000313" key="2">
    <source>
        <dbReference type="EMBL" id="MBL6761449.1"/>
    </source>
</evidence>
<dbReference type="InterPro" id="IPR036249">
    <property type="entry name" value="Thioredoxin-like_sf"/>
</dbReference>
<dbReference type="InterPro" id="IPR051924">
    <property type="entry name" value="GST_Kappa/NadH"/>
</dbReference>
<evidence type="ECO:0000259" key="1">
    <source>
        <dbReference type="Pfam" id="PF01323"/>
    </source>
</evidence>
<dbReference type="InterPro" id="IPR001853">
    <property type="entry name" value="DSBA-like_thioredoxin_dom"/>
</dbReference>
<reference evidence="2" key="1">
    <citation type="submission" date="2020-10" db="EMBL/GenBank/DDBJ databases">
        <title>Microbiome of the Black Sea water column analyzed by genome centric metagenomics.</title>
        <authorList>
            <person name="Cabello-Yeves P.J."/>
            <person name="Callieri C."/>
            <person name="Picazo A."/>
            <person name="Mehrshad M."/>
            <person name="Haro-Moreno J.M."/>
            <person name="Roda-Garcia J."/>
            <person name="Dzembekova N."/>
            <person name="Slabakova V."/>
            <person name="Slabakova N."/>
            <person name="Moncheva S."/>
            <person name="Rodriguez-Valera F."/>
        </authorList>
    </citation>
    <scope>NUCLEOTIDE SEQUENCE</scope>
    <source>
        <strain evidence="2">BS307-5m-G5</strain>
    </source>
</reference>